<evidence type="ECO:0000259" key="5">
    <source>
        <dbReference type="Pfam" id="PF00755"/>
    </source>
</evidence>
<feature type="domain" description="Choline/carnitine acyltransferase" evidence="5">
    <location>
        <begin position="43"/>
        <end position="154"/>
    </location>
</feature>
<accession>A0A8J2VVF8</accession>
<dbReference type="EMBL" id="CAKASE010000057">
    <property type="protein sequence ID" value="CAG9566976.1"/>
    <property type="molecule type" value="Genomic_DNA"/>
</dbReference>
<gene>
    <name evidence="6" type="ORF">DCHRY22_LOCUS7537</name>
</gene>
<organism evidence="6 7">
    <name type="scientific">Danaus chrysippus</name>
    <name type="common">African queen</name>
    <dbReference type="NCBI Taxonomy" id="151541"/>
    <lineage>
        <taxon>Eukaryota</taxon>
        <taxon>Metazoa</taxon>
        <taxon>Ecdysozoa</taxon>
        <taxon>Arthropoda</taxon>
        <taxon>Hexapoda</taxon>
        <taxon>Insecta</taxon>
        <taxon>Pterygota</taxon>
        <taxon>Neoptera</taxon>
        <taxon>Endopterygota</taxon>
        <taxon>Lepidoptera</taxon>
        <taxon>Glossata</taxon>
        <taxon>Ditrysia</taxon>
        <taxon>Papilionoidea</taxon>
        <taxon>Nymphalidae</taxon>
        <taxon>Danainae</taxon>
        <taxon>Danaini</taxon>
        <taxon>Danaina</taxon>
        <taxon>Danaus</taxon>
        <taxon>Anosia</taxon>
    </lineage>
</organism>
<dbReference type="Proteomes" id="UP000789524">
    <property type="component" value="Unassembled WGS sequence"/>
</dbReference>
<evidence type="ECO:0000256" key="2">
    <source>
        <dbReference type="ARBA" id="ARBA00022679"/>
    </source>
</evidence>
<evidence type="ECO:0000256" key="1">
    <source>
        <dbReference type="ARBA" id="ARBA00005232"/>
    </source>
</evidence>
<comment type="caution">
    <text evidence="6">The sequence shown here is derived from an EMBL/GenBank/DDBJ whole genome shotgun (WGS) entry which is preliminary data.</text>
</comment>
<dbReference type="GO" id="GO:0005777">
    <property type="term" value="C:peroxisome"/>
    <property type="evidence" value="ECO:0007669"/>
    <property type="project" value="TreeGrafter"/>
</dbReference>
<dbReference type="GO" id="GO:0004092">
    <property type="term" value="F:carnitine O-acetyltransferase activity"/>
    <property type="evidence" value="ECO:0007669"/>
    <property type="project" value="TreeGrafter"/>
</dbReference>
<dbReference type="InterPro" id="IPR023213">
    <property type="entry name" value="CAT-like_dom_sf"/>
</dbReference>
<feature type="domain" description="Choline/carnitine acyltransferase" evidence="5">
    <location>
        <begin position="165"/>
        <end position="308"/>
    </location>
</feature>
<evidence type="ECO:0000256" key="3">
    <source>
        <dbReference type="ARBA" id="ARBA00023315"/>
    </source>
</evidence>
<keyword evidence="3" id="KW-0012">Acyltransferase</keyword>
<dbReference type="Gene3D" id="3.30.559.10">
    <property type="entry name" value="Chloramphenicol acetyltransferase-like domain"/>
    <property type="match status" value="1"/>
</dbReference>
<feature type="active site" description="Proton acceptor" evidence="4">
    <location>
        <position position="288"/>
    </location>
</feature>
<proteinExistence type="inferred from homology"/>
<protein>
    <submittedName>
        <fullName evidence="6">(African queen) hypothetical protein</fullName>
    </submittedName>
</protein>
<dbReference type="GO" id="GO:0019254">
    <property type="term" value="P:carnitine metabolic process, CoA-linked"/>
    <property type="evidence" value="ECO:0007669"/>
    <property type="project" value="TreeGrafter"/>
</dbReference>
<dbReference type="InterPro" id="IPR042231">
    <property type="entry name" value="Cho/carn_acyl_trans_2"/>
</dbReference>
<dbReference type="InterPro" id="IPR039551">
    <property type="entry name" value="Cho/carn_acyl_trans"/>
</dbReference>
<dbReference type="AlphaFoldDB" id="A0A8J2VVF8"/>
<dbReference type="Gene3D" id="3.30.559.70">
    <property type="entry name" value="Choline/Carnitine o-acyltransferase, domain 2"/>
    <property type="match status" value="2"/>
</dbReference>
<keyword evidence="2" id="KW-0808">Transferase</keyword>
<evidence type="ECO:0000313" key="6">
    <source>
        <dbReference type="EMBL" id="CAG9566976.1"/>
    </source>
</evidence>
<keyword evidence="7" id="KW-1185">Reference proteome</keyword>
<dbReference type="Pfam" id="PF00755">
    <property type="entry name" value="Carn_acyltransf"/>
    <property type="match status" value="2"/>
</dbReference>
<evidence type="ECO:0000313" key="7">
    <source>
        <dbReference type="Proteomes" id="UP000789524"/>
    </source>
</evidence>
<dbReference type="PANTHER" id="PTHR22589:SF103">
    <property type="entry name" value="CARNITINE O-ACETYL-TRANSFERASE, ISOFORM A-RELATED"/>
    <property type="match status" value="1"/>
</dbReference>
<dbReference type="PANTHER" id="PTHR22589">
    <property type="entry name" value="CARNITINE O-ACYLTRANSFERASE"/>
    <property type="match status" value="1"/>
</dbReference>
<dbReference type="InterPro" id="IPR000542">
    <property type="entry name" value="Carn_acyl_trans"/>
</dbReference>
<evidence type="ECO:0000256" key="4">
    <source>
        <dbReference type="PIRSR" id="PIRSR600542-1"/>
    </source>
</evidence>
<dbReference type="SUPFAM" id="SSF52777">
    <property type="entry name" value="CoA-dependent acyltransferases"/>
    <property type="match status" value="2"/>
</dbReference>
<comment type="similarity">
    <text evidence="1">Belongs to the carnitine/choline acetyltransferase family.</text>
</comment>
<dbReference type="OrthoDB" id="240216at2759"/>
<dbReference type="PROSITE" id="PS00439">
    <property type="entry name" value="ACYLTRANSF_C_1"/>
    <property type="match status" value="1"/>
</dbReference>
<name>A0A8J2VVF8_9NEOP</name>
<sequence>MLRGLRILGPRGSILEPYVSSLRVSCNYTSAQPSVNLQKLPQLPVPKLNDTLKKYLKSVQPFLNEEELAKTSSLLKEFEAGVGFTGKKELKKHLNWLEDWWLNTAYLEYRDPVTVYSSPGLVFPFQKFNSQQDQLKYAAKTILAALEYKSLIDKYSMLMYGEVITKRLNENQIVEALQKVMDQSAEITSDCVGVLTSENRDNWAKAYQLLCKESVNQSSLRDVERSLLVLCLDKSAGLWRCSTVDERFTLAAAHTIHGAGADNNGANRWFDKTIQSAPMASLALRMKHSPAEGQPIAVLTDFLIKYILAANLDLDCFKYDRYGKNFIKSQKMSPDSYLQMAMQYAFYSLHRHLAHTTNLRGDPYVCGRSYGDHPIVFPGVSGFRASHVRPLGLR</sequence>
<reference evidence="6" key="1">
    <citation type="submission" date="2021-09" db="EMBL/GenBank/DDBJ databases">
        <authorList>
            <person name="Martin H S."/>
        </authorList>
    </citation>
    <scope>NUCLEOTIDE SEQUENCE</scope>
</reference>